<organism evidence="2 3">
    <name type="scientific">Malus domestica</name>
    <name type="common">Apple</name>
    <name type="synonym">Pyrus malus</name>
    <dbReference type="NCBI Taxonomy" id="3750"/>
    <lineage>
        <taxon>Eukaryota</taxon>
        <taxon>Viridiplantae</taxon>
        <taxon>Streptophyta</taxon>
        <taxon>Embryophyta</taxon>
        <taxon>Tracheophyta</taxon>
        <taxon>Spermatophyta</taxon>
        <taxon>Magnoliopsida</taxon>
        <taxon>eudicotyledons</taxon>
        <taxon>Gunneridae</taxon>
        <taxon>Pentapetalae</taxon>
        <taxon>rosids</taxon>
        <taxon>fabids</taxon>
        <taxon>Rosales</taxon>
        <taxon>Rosaceae</taxon>
        <taxon>Amygdaloideae</taxon>
        <taxon>Maleae</taxon>
        <taxon>Malus</taxon>
    </lineage>
</organism>
<reference evidence="2 3" key="1">
    <citation type="submission" date="2018-10" db="EMBL/GenBank/DDBJ databases">
        <title>A high-quality apple genome assembly.</title>
        <authorList>
            <person name="Hu J."/>
        </authorList>
    </citation>
    <scope>NUCLEOTIDE SEQUENCE [LARGE SCALE GENOMIC DNA]</scope>
    <source>
        <strain evidence="3">cv. HFTH1</strain>
        <tissue evidence="2">Young leaf</tissue>
    </source>
</reference>
<protein>
    <submittedName>
        <fullName evidence="2">Uncharacterized protein</fullName>
    </submittedName>
</protein>
<dbReference type="Proteomes" id="UP000290289">
    <property type="component" value="Chromosome 13"/>
</dbReference>
<sequence length="135" mass="15243">MLELDNTAPYDLEFPALPPLPLPPSPPPPPSLGPDLRKLDDSHREEVCIELTEDDSSTPPAPLGPSLSWEYWDLFGPSSPEHHKHDETVEPIEEKWGEARMEFEENEQEEQMVANVVNSSPKNLQFAEPIVGMYQ</sequence>
<keyword evidence="3" id="KW-1185">Reference proteome</keyword>
<evidence type="ECO:0000313" key="2">
    <source>
        <dbReference type="EMBL" id="RXH79412.1"/>
    </source>
</evidence>
<gene>
    <name evidence="2" type="ORF">DVH24_040559</name>
</gene>
<accession>A0A498IB70</accession>
<name>A0A498IB70_MALDO</name>
<evidence type="ECO:0000256" key="1">
    <source>
        <dbReference type="SAM" id="MobiDB-lite"/>
    </source>
</evidence>
<proteinExistence type="predicted"/>
<feature type="compositionally biased region" description="Basic and acidic residues" evidence="1">
    <location>
        <begin position="35"/>
        <end position="45"/>
    </location>
</feature>
<dbReference type="AlphaFoldDB" id="A0A498IB70"/>
<dbReference type="EMBL" id="RDQH01000339">
    <property type="protein sequence ID" value="RXH79412.1"/>
    <property type="molecule type" value="Genomic_DNA"/>
</dbReference>
<evidence type="ECO:0000313" key="3">
    <source>
        <dbReference type="Proteomes" id="UP000290289"/>
    </source>
</evidence>
<comment type="caution">
    <text evidence="2">The sequence shown here is derived from an EMBL/GenBank/DDBJ whole genome shotgun (WGS) entry which is preliminary data.</text>
</comment>
<feature type="compositionally biased region" description="Pro residues" evidence="1">
    <location>
        <begin position="16"/>
        <end position="32"/>
    </location>
</feature>
<dbReference type="STRING" id="3750.A0A498IB70"/>
<feature type="region of interest" description="Disordered" evidence="1">
    <location>
        <begin position="1"/>
        <end position="45"/>
    </location>
</feature>